<evidence type="ECO:0000313" key="3">
    <source>
        <dbReference type="Proteomes" id="UP000279601"/>
    </source>
</evidence>
<dbReference type="GeneID" id="65109237"/>
<keyword evidence="1" id="KW-0472">Membrane</keyword>
<reference evidence="3" key="1">
    <citation type="submission" date="2016-09" db="EMBL/GenBank/DDBJ databases">
        <authorList>
            <person name="Kajsik M."/>
        </authorList>
    </citation>
    <scope>NUCLEOTIDE SEQUENCE [LARGE SCALE GENOMIC DNA]</scope>
</reference>
<dbReference type="EMBL" id="LT614807">
    <property type="protein sequence ID" value="SCN45783.1"/>
    <property type="molecule type" value="Genomic_DNA"/>
</dbReference>
<keyword evidence="1" id="KW-0812">Transmembrane</keyword>
<sequence>MQINTNSWHYKLVTMNGAESAPRSLCPYFWKGVWHTFLLAFAAFAVCFAGWGSGVDLATWLFAKCGVVLSSAAAIIPGLIVGWLILAAIFGTIFCIGYGIYRVVQRRKEKKEDEKWEAIRNGTYVEPQPNIIIAFIKARKEKFCPTLEFK</sequence>
<accession>A0A1D3RKN5</accession>
<evidence type="ECO:0000256" key="1">
    <source>
        <dbReference type="SAM" id="Phobius"/>
    </source>
</evidence>
<evidence type="ECO:0008006" key="4">
    <source>
        <dbReference type="Google" id="ProtNLM"/>
    </source>
</evidence>
<dbReference type="KEGG" id="vg:65109237"/>
<dbReference type="RefSeq" id="YP_010091705.1">
    <property type="nucleotide sequence ID" value="NC_055726.1"/>
</dbReference>
<dbReference type="Proteomes" id="UP000279601">
    <property type="component" value="Segment"/>
</dbReference>
<feature type="transmembrane region" description="Helical" evidence="1">
    <location>
        <begin position="82"/>
        <end position="101"/>
    </location>
</feature>
<keyword evidence="3" id="KW-1185">Reference proteome</keyword>
<organism evidence="2 3">
    <name type="scientific">Cronobacter phage Pet-CM3-4</name>
    <dbReference type="NCBI Taxonomy" id="1892569"/>
    <lineage>
        <taxon>Viruses</taxon>
        <taxon>Duplodnaviria</taxon>
        <taxon>Heunggongvirae</taxon>
        <taxon>Uroviricota</taxon>
        <taxon>Caudoviricetes</taxon>
        <taxon>Pantevenvirales</taxon>
        <taxon>Straboviridae</taxon>
        <taxon>Tevenvirinae</taxon>
        <taxon>Karamvirus</taxon>
        <taxon>Karamvirus petcm34</taxon>
    </lineage>
</organism>
<evidence type="ECO:0000313" key="2">
    <source>
        <dbReference type="EMBL" id="SCN45783.1"/>
    </source>
</evidence>
<proteinExistence type="predicted"/>
<name>A0A1D3RKN5_9CAUD</name>
<feature type="transmembrane region" description="Helical" evidence="1">
    <location>
        <begin position="32"/>
        <end position="51"/>
    </location>
</feature>
<keyword evidence="1" id="KW-1133">Transmembrane helix</keyword>
<protein>
    <recommendedName>
        <fullName evidence="4">Phage protein</fullName>
    </recommendedName>
</protein>